<name>A0A1M7YT76_9VIBR</name>
<evidence type="ECO:0000313" key="1">
    <source>
        <dbReference type="EMBL" id="SHO55736.1"/>
    </source>
</evidence>
<dbReference type="AlphaFoldDB" id="A0A1M7YT76"/>
<dbReference type="Proteomes" id="UP000184600">
    <property type="component" value="Unassembled WGS sequence"/>
</dbReference>
<proteinExistence type="predicted"/>
<dbReference type="EMBL" id="FRFG01000017">
    <property type="protein sequence ID" value="SHO55736.1"/>
    <property type="molecule type" value="Genomic_DNA"/>
</dbReference>
<dbReference type="PROSITE" id="PS51257">
    <property type="entry name" value="PROKAR_LIPOPROTEIN"/>
    <property type="match status" value="1"/>
</dbReference>
<dbReference type="Gene3D" id="3.30.1150.10">
    <property type="match status" value="1"/>
</dbReference>
<organism evidence="1 2">
    <name type="scientific">Vibrio quintilis</name>
    <dbReference type="NCBI Taxonomy" id="1117707"/>
    <lineage>
        <taxon>Bacteria</taxon>
        <taxon>Pseudomonadati</taxon>
        <taxon>Pseudomonadota</taxon>
        <taxon>Gammaproteobacteria</taxon>
        <taxon>Vibrionales</taxon>
        <taxon>Vibrionaceae</taxon>
        <taxon>Vibrio</taxon>
    </lineage>
</organism>
<dbReference type="Pfam" id="PF06519">
    <property type="entry name" value="TolA"/>
    <property type="match status" value="1"/>
</dbReference>
<accession>A0A1M7YT76</accession>
<dbReference type="GO" id="GO:0019534">
    <property type="term" value="F:toxin transmembrane transporter activity"/>
    <property type="evidence" value="ECO:0007669"/>
    <property type="project" value="InterPro"/>
</dbReference>
<protein>
    <recommendedName>
        <fullName evidence="3">TonB C-terminal domain-containing protein</fullName>
    </recommendedName>
</protein>
<evidence type="ECO:0008006" key="3">
    <source>
        <dbReference type="Google" id="ProtNLM"/>
    </source>
</evidence>
<dbReference type="GO" id="GO:0043213">
    <property type="term" value="P:bacteriocin transport"/>
    <property type="evidence" value="ECO:0007669"/>
    <property type="project" value="InterPro"/>
</dbReference>
<gene>
    <name evidence="1" type="ORF">VQ7734_01482</name>
</gene>
<keyword evidence="2" id="KW-1185">Reference proteome</keyword>
<sequence>MKYFVALVIGLILSGCSGIQRPVCNDANSCGVLIRDRIQHHLFYDDAYRGMKASVRFEIDSTTNVAAYQVLESDGTKSFGMAVKAAVYQSFPYPALQNISPAVFEEIKEVTLNIRL</sequence>
<reference evidence="2" key="1">
    <citation type="submission" date="2016-12" db="EMBL/GenBank/DDBJ databases">
        <authorList>
            <person name="Rodrigo-Torres L."/>
            <person name="Arahal R.D."/>
            <person name="Lucena T."/>
        </authorList>
    </citation>
    <scope>NUCLEOTIDE SEQUENCE [LARGE SCALE GENOMIC DNA]</scope>
</reference>
<dbReference type="GO" id="GO:0016020">
    <property type="term" value="C:membrane"/>
    <property type="evidence" value="ECO:0007669"/>
    <property type="project" value="InterPro"/>
</dbReference>
<dbReference type="InterPro" id="IPR014161">
    <property type="entry name" value="Tol-Pal_TolA"/>
</dbReference>
<dbReference type="SUPFAM" id="SSF74653">
    <property type="entry name" value="TolA/TonB C-terminal domain"/>
    <property type="match status" value="1"/>
</dbReference>
<dbReference type="OrthoDB" id="6194496at2"/>
<evidence type="ECO:0000313" key="2">
    <source>
        <dbReference type="Proteomes" id="UP000184600"/>
    </source>
</evidence>
<dbReference type="RefSeq" id="WP_073581030.1">
    <property type="nucleotide sequence ID" value="NZ_AP024897.1"/>
</dbReference>